<dbReference type="Proteomes" id="UP000243002">
    <property type="component" value="Unassembled WGS sequence"/>
</dbReference>
<accession>A0A2P7MYC2</accession>
<evidence type="ECO:0000313" key="2">
    <source>
        <dbReference type="EMBL" id="PSJ06243.1"/>
    </source>
</evidence>
<dbReference type="RefSeq" id="WP_106502277.1">
    <property type="nucleotide sequence ID" value="NZ_PXXO01000004.1"/>
</dbReference>
<protein>
    <submittedName>
        <fullName evidence="2">Uncharacterized protein</fullName>
    </submittedName>
</protein>
<gene>
    <name evidence="2" type="ORF">C7K55_04735</name>
</gene>
<organism evidence="2 3">
    <name type="scientific">Cyanobium usitatum str. Tous</name>
    <dbReference type="NCBI Taxonomy" id="2116684"/>
    <lineage>
        <taxon>Bacteria</taxon>
        <taxon>Bacillati</taxon>
        <taxon>Cyanobacteriota</taxon>
        <taxon>Cyanophyceae</taxon>
        <taxon>Synechococcales</taxon>
        <taxon>Prochlorococcaceae</taxon>
        <taxon>Cyanobium</taxon>
    </lineage>
</organism>
<dbReference type="AlphaFoldDB" id="A0A2P7MYC2"/>
<sequence>MAVQKIRWYVKAQLGVLLLPAGLCLFGEAVIRKGIQVLAAAGKLETLASPGPWFWYGTFGLILINAGVGLMIESGLLRGYPGRN</sequence>
<name>A0A2P7MYC2_9CYAN</name>
<keyword evidence="3" id="KW-1185">Reference proteome</keyword>
<keyword evidence="1" id="KW-0812">Transmembrane</keyword>
<keyword evidence="1" id="KW-1133">Transmembrane helix</keyword>
<comment type="caution">
    <text evidence="2">The sequence shown here is derived from an EMBL/GenBank/DDBJ whole genome shotgun (WGS) entry which is preliminary data.</text>
</comment>
<proteinExistence type="predicted"/>
<feature type="transmembrane region" description="Helical" evidence="1">
    <location>
        <begin position="53"/>
        <end position="72"/>
    </location>
</feature>
<reference evidence="2 3" key="1">
    <citation type="journal article" date="2018" name="Environ. Microbiol.">
        <title>Ecological and genomic features of two widespread freshwater picocyanobacteria.</title>
        <authorList>
            <person name="Cabello-Yeves P.J."/>
            <person name="Picazo A."/>
            <person name="Camacho A."/>
            <person name="Callieri C."/>
            <person name="Rosselli R."/>
            <person name="Roda-Garcia J.J."/>
            <person name="Coutinho F.H."/>
            <person name="Rodriguez-Valera F."/>
        </authorList>
    </citation>
    <scope>NUCLEOTIDE SEQUENCE [LARGE SCALE GENOMIC DNA]</scope>
    <source>
        <strain evidence="2 3">Tous</strain>
    </source>
</reference>
<dbReference type="OrthoDB" id="426697at2"/>
<keyword evidence="1" id="KW-0472">Membrane</keyword>
<evidence type="ECO:0000256" key="1">
    <source>
        <dbReference type="SAM" id="Phobius"/>
    </source>
</evidence>
<dbReference type="EMBL" id="PXXO01000004">
    <property type="protein sequence ID" value="PSJ06243.1"/>
    <property type="molecule type" value="Genomic_DNA"/>
</dbReference>
<evidence type="ECO:0000313" key="3">
    <source>
        <dbReference type="Proteomes" id="UP000243002"/>
    </source>
</evidence>